<dbReference type="GeneID" id="19736390"/>
<gene>
    <name evidence="1" type="ORF">PE3_045</name>
</gene>
<dbReference type="KEGG" id="vg:19736390"/>
<accession>A0A060D1H4</accession>
<dbReference type="Proteomes" id="UP000026987">
    <property type="component" value="Genome"/>
</dbReference>
<keyword evidence="2" id="KW-1185">Reference proteome</keyword>
<protein>
    <recommendedName>
        <fullName evidence="3">DNA packaging protein A</fullName>
    </recommendedName>
</protein>
<evidence type="ECO:0000313" key="2">
    <source>
        <dbReference type="Proteomes" id="UP000026987"/>
    </source>
</evidence>
<organism evidence="1 2">
    <name type="scientific">Escherichia phage PE3-1</name>
    <dbReference type="NCBI Taxonomy" id="1498170"/>
    <lineage>
        <taxon>Viruses</taxon>
        <taxon>Duplodnaviria</taxon>
        <taxon>Heunggongvirae</taxon>
        <taxon>Uroviricota</taxon>
        <taxon>Caudoviricetes</taxon>
        <taxon>Autographivirales</taxon>
        <taxon>Autotranscriptaviridae</taxon>
        <taxon>Studiervirinae</taxon>
        <taxon>Kayfunavirus</taxon>
        <taxon>Kayfunavirus PE31</taxon>
    </lineage>
</organism>
<evidence type="ECO:0008006" key="3">
    <source>
        <dbReference type="Google" id="ProtNLM"/>
    </source>
</evidence>
<proteinExistence type="predicted"/>
<dbReference type="EMBL" id="KJ748011">
    <property type="protein sequence ID" value="AIB06998.1"/>
    <property type="molecule type" value="Genomic_DNA"/>
</dbReference>
<dbReference type="OrthoDB" id="24629at10239"/>
<dbReference type="Pfam" id="PF11123">
    <property type="entry name" value="DNA_Packaging_2"/>
    <property type="match status" value="1"/>
</dbReference>
<name>A0A060D1H4_9CAUD</name>
<evidence type="ECO:0000313" key="1">
    <source>
        <dbReference type="EMBL" id="AIB06998.1"/>
    </source>
</evidence>
<dbReference type="RefSeq" id="YP_009044293.1">
    <property type="nucleotide sequence ID" value="NC_024379.1"/>
</dbReference>
<dbReference type="InterPro" id="IPR024345">
    <property type="entry name" value="DNA_matur_Phage_T7-like"/>
</dbReference>
<reference evidence="2" key="1">
    <citation type="submission" date="2014-04" db="EMBL/GenBank/DDBJ databases">
        <title>New E.coli O157:H7 phage PE-3 complete genome.</title>
        <authorList>
            <person name="Xin Y."/>
            <person name="Chun L.X."/>
            <person name="Juan L."/>
            <person name="Jing H."/>
        </authorList>
    </citation>
    <scope>NUCLEOTIDE SEQUENCE [LARGE SCALE GENOMIC DNA]</scope>
</reference>
<sequence length="87" mass="10025">MTQMDLEKFLLMLDTERARLMLQDLRDDTKRSPQLYNAIEKLLARHNFVLSKVSVDEKTLADMEALNAEYDKVLSATEDNDTGYGVQ</sequence>